<dbReference type="Proteomes" id="UP000278807">
    <property type="component" value="Unassembled WGS sequence"/>
</dbReference>
<dbReference type="STRING" id="102285.A0A0R3T5Y9"/>
<proteinExistence type="predicted"/>
<evidence type="ECO:0000313" key="2">
    <source>
        <dbReference type="Proteomes" id="UP000278807"/>
    </source>
</evidence>
<evidence type="ECO:0000313" key="1">
    <source>
        <dbReference type="EMBL" id="VDN98335.1"/>
    </source>
</evidence>
<dbReference type="EMBL" id="UZAE01001213">
    <property type="protein sequence ID" value="VDN98335.1"/>
    <property type="molecule type" value="Genomic_DNA"/>
</dbReference>
<protein>
    <submittedName>
        <fullName evidence="1 3">Uncharacterized protein</fullName>
    </submittedName>
</protein>
<dbReference type="WBParaSite" id="HNAJ_0000247701-mRNA-1">
    <property type="protein sequence ID" value="HNAJ_0000247701-mRNA-1"/>
    <property type="gene ID" value="HNAJ_0000247701"/>
</dbReference>
<dbReference type="OrthoDB" id="10021598at2759"/>
<dbReference type="AlphaFoldDB" id="A0A0R3T5Y9"/>
<sequence>MDFKRTAKQVTDNYIREKEIQDENAKILKRIKPKANINDKILKDPGEFRKSRVPRIEELVSFPSHDPSLMSLKQLREHVRERAKTIRAENRDKEMKPNSEMPKFKQSDKLSIGLHGGGGEEGEAEEDKECEENLTCEDQLRVRVPFFFFEQHIERFTKDQLKSLEYWQTVTRHQCDHQHAELLDHLDDSHSYFNRLHNKDPPYWQTGLLDVGNLYAYRYKDMMRHLLGENKHDRNSSRETLISDKEYALEVNEFMKICALAERLFYCQSLRIYGEEGYAMQQGNLEKADFHLIIKKLGNVKLTDSLQKFFQRLDLFK</sequence>
<reference evidence="3" key="1">
    <citation type="submission" date="2017-02" db="UniProtKB">
        <authorList>
            <consortium name="WormBaseParasite"/>
        </authorList>
    </citation>
    <scope>IDENTIFICATION</scope>
</reference>
<name>A0A0R3T5Y9_RODNA</name>
<organism evidence="3">
    <name type="scientific">Rodentolepis nana</name>
    <name type="common">Dwarf tapeworm</name>
    <name type="synonym">Hymenolepis nana</name>
    <dbReference type="NCBI Taxonomy" id="102285"/>
    <lineage>
        <taxon>Eukaryota</taxon>
        <taxon>Metazoa</taxon>
        <taxon>Spiralia</taxon>
        <taxon>Lophotrochozoa</taxon>
        <taxon>Platyhelminthes</taxon>
        <taxon>Cestoda</taxon>
        <taxon>Eucestoda</taxon>
        <taxon>Cyclophyllidea</taxon>
        <taxon>Hymenolepididae</taxon>
        <taxon>Rodentolepis</taxon>
    </lineage>
</organism>
<evidence type="ECO:0000313" key="3">
    <source>
        <dbReference type="WBParaSite" id="HNAJ_0000247701-mRNA-1"/>
    </source>
</evidence>
<reference evidence="1 2" key="2">
    <citation type="submission" date="2018-11" db="EMBL/GenBank/DDBJ databases">
        <authorList>
            <consortium name="Pathogen Informatics"/>
        </authorList>
    </citation>
    <scope>NUCLEOTIDE SEQUENCE [LARGE SCALE GENOMIC DNA]</scope>
</reference>
<keyword evidence="2" id="KW-1185">Reference proteome</keyword>
<gene>
    <name evidence="1" type="ORF">HNAJ_LOCUS2476</name>
</gene>
<accession>A0A0R3T5Y9</accession>